<keyword evidence="6" id="KW-0347">Helicase</keyword>
<dbReference type="AlphaFoldDB" id="A0A6B2KZP5"/>
<dbReference type="EMBL" id="GIBP01001265">
    <property type="protein sequence ID" value="NDV30234.1"/>
    <property type="molecule type" value="Transcribed_RNA"/>
</dbReference>
<dbReference type="CDD" id="cd18789">
    <property type="entry name" value="SF2_C_XPB"/>
    <property type="match status" value="1"/>
</dbReference>
<comment type="subcellular location">
    <subcellularLocation>
        <location evidence="1">Nucleus</location>
    </subcellularLocation>
</comment>
<dbReference type="InterPro" id="IPR032438">
    <property type="entry name" value="ERCC3_RAD25_C"/>
</dbReference>
<dbReference type="CDD" id="cd18029">
    <property type="entry name" value="DEXHc_XPB"/>
    <property type="match status" value="1"/>
</dbReference>
<keyword evidence="8" id="KW-0238">DNA-binding</keyword>
<dbReference type="SUPFAM" id="SSF52540">
    <property type="entry name" value="P-loop containing nucleoside triphosphate hydrolases"/>
    <property type="match status" value="2"/>
</dbReference>
<keyword evidence="4" id="KW-0227">DNA damage</keyword>
<keyword evidence="7" id="KW-0067">ATP-binding</keyword>
<dbReference type="InterPro" id="IPR014001">
    <property type="entry name" value="Helicase_ATP-bd"/>
</dbReference>
<evidence type="ECO:0000256" key="10">
    <source>
        <dbReference type="ARBA" id="ARBA00023235"/>
    </source>
</evidence>
<keyword evidence="5" id="KW-0378">Hydrolase</keyword>
<dbReference type="PANTHER" id="PTHR11274:SF0">
    <property type="entry name" value="GENERAL TRANSCRIPTION AND DNA REPAIR FACTOR IIH HELICASE SUBUNIT XPB"/>
    <property type="match status" value="1"/>
</dbReference>
<dbReference type="InterPro" id="IPR001161">
    <property type="entry name" value="XPB/Ssl2"/>
</dbReference>
<evidence type="ECO:0000259" key="16">
    <source>
        <dbReference type="PROSITE" id="PS51194"/>
    </source>
</evidence>
<evidence type="ECO:0000256" key="9">
    <source>
        <dbReference type="ARBA" id="ARBA00023204"/>
    </source>
</evidence>
<evidence type="ECO:0000259" key="15">
    <source>
        <dbReference type="PROSITE" id="PS51192"/>
    </source>
</evidence>
<dbReference type="FunFam" id="3.40.50.300:FF:000077">
    <property type="entry name" value="Probable DNA repair helicase RAD25"/>
    <property type="match status" value="1"/>
</dbReference>
<name>A0A6B2KZP5_9EUKA</name>
<keyword evidence="3" id="KW-0547">Nucleotide-binding</keyword>
<feature type="domain" description="Helicase C-terminal" evidence="16">
    <location>
        <begin position="384"/>
        <end position="526"/>
    </location>
</feature>
<proteinExistence type="inferred from homology"/>
<dbReference type="GO" id="GO:0005675">
    <property type="term" value="C:transcription factor TFIIH holo complex"/>
    <property type="evidence" value="ECO:0007669"/>
    <property type="project" value="TreeGrafter"/>
</dbReference>
<dbReference type="GO" id="GO:0006367">
    <property type="term" value="P:transcription initiation at RNA polymerase II promoter"/>
    <property type="evidence" value="ECO:0007669"/>
    <property type="project" value="InterPro"/>
</dbReference>
<dbReference type="GO" id="GO:0003677">
    <property type="term" value="F:DNA binding"/>
    <property type="evidence" value="ECO:0007669"/>
    <property type="project" value="UniProtKB-KW"/>
</dbReference>
<evidence type="ECO:0000256" key="1">
    <source>
        <dbReference type="ARBA" id="ARBA00004123"/>
    </source>
</evidence>
<dbReference type="GO" id="GO:0016787">
    <property type="term" value="F:hydrolase activity"/>
    <property type="evidence" value="ECO:0007669"/>
    <property type="project" value="UniProtKB-KW"/>
</dbReference>
<dbReference type="InterPro" id="IPR027417">
    <property type="entry name" value="P-loop_NTPase"/>
</dbReference>
<evidence type="ECO:0000256" key="8">
    <source>
        <dbReference type="ARBA" id="ARBA00023125"/>
    </source>
</evidence>
<evidence type="ECO:0000256" key="4">
    <source>
        <dbReference type="ARBA" id="ARBA00022763"/>
    </source>
</evidence>
<dbReference type="FunFam" id="3.40.50.300:FF:000117">
    <property type="entry name" value="Putative DNA repair helicase rad25"/>
    <property type="match status" value="1"/>
</dbReference>
<dbReference type="PROSITE" id="PS51192">
    <property type="entry name" value="HELICASE_ATP_BIND_1"/>
    <property type="match status" value="1"/>
</dbReference>
<evidence type="ECO:0000256" key="7">
    <source>
        <dbReference type="ARBA" id="ARBA00022840"/>
    </source>
</evidence>
<protein>
    <recommendedName>
        <fullName evidence="13">DNA 3'-5' helicase</fullName>
        <ecNumber evidence="13">5.6.2.4</ecNumber>
    </recommendedName>
</protein>
<evidence type="ECO:0000256" key="2">
    <source>
        <dbReference type="ARBA" id="ARBA00006637"/>
    </source>
</evidence>
<comment type="catalytic activity">
    <reaction evidence="14">
        <text>ATP + H2O = ADP + phosphate + H(+)</text>
        <dbReference type="Rhea" id="RHEA:13065"/>
        <dbReference type="ChEBI" id="CHEBI:15377"/>
        <dbReference type="ChEBI" id="CHEBI:15378"/>
        <dbReference type="ChEBI" id="CHEBI:30616"/>
        <dbReference type="ChEBI" id="CHEBI:43474"/>
        <dbReference type="ChEBI" id="CHEBI:456216"/>
        <dbReference type="EC" id="5.6.2.4"/>
    </reaction>
</comment>
<dbReference type="PROSITE" id="PS51194">
    <property type="entry name" value="HELICASE_CTER"/>
    <property type="match status" value="1"/>
</dbReference>
<dbReference type="Gene3D" id="3.40.50.300">
    <property type="entry name" value="P-loop containing nucleotide triphosphate hydrolases"/>
    <property type="match status" value="2"/>
</dbReference>
<evidence type="ECO:0000256" key="14">
    <source>
        <dbReference type="ARBA" id="ARBA00048988"/>
    </source>
</evidence>
<evidence type="ECO:0000256" key="12">
    <source>
        <dbReference type="ARBA" id="ARBA00034617"/>
    </source>
</evidence>
<dbReference type="PANTHER" id="PTHR11274">
    <property type="entry name" value="RAD25/XP-B DNA REPAIR HELICASE"/>
    <property type="match status" value="1"/>
</dbReference>
<comment type="similarity">
    <text evidence="2">Belongs to the helicase family. RAD25/XPB subfamily.</text>
</comment>
<keyword evidence="9" id="KW-0234">DNA repair</keyword>
<dbReference type="GO" id="GO:0000112">
    <property type="term" value="C:nucleotide-excision repair factor 3 complex"/>
    <property type="evidence" value="ECO:0007669"/>
    <property type="project" value="TreeGrafter"/>
</dbReference>
<dbReference type="InterPro" id="IPR050615">
    <property type="entry name" value="ATP-dep_DNA_Helicase"/>
</dbReference>
<dbReference type="InterPro" id="IPR001650">
    <property type="entry name" value="Helicase_C-like"/>
</dbReference>
<keyword evidence="10" id="KW-0413">Isomerase</keyword>
<dbReference type="GO" id="GO:0043138">
    <property type="term" value="F:3'-5' DNA helicase activity"/>
    <property type="evidence" value="ECO:0007669"/>
    <property type="project" value="UniProtKB-EC"/>
</dbReference>
<dbReference type="Pfam" id="PF16203">
    <property type="entry name" value="ERCC3_RAD25_C"/>
    <property type="match status" value="1"/>
</dbReference>
<evidence type="ECO:0000256" key="6">
    <source>
        <dbReference type="ARBA" id="ARBA00022806"/>
    </source>
</evidence>
<feature type="domain" description="Helicase ATP-binding" evidence="15">
    <location>
        <begin position="165"/>
        <end position="328"/>
    </location>
</feature>
<evidence type="ECO:0000313" key="17">
    <source>
        <dbReference type="EMBL" id="NDV30234.1"/>
    </source>
</evidence>
<dbReference type="SMART" id="SM00487">
    <property type="entry name" value="DEXDc"/>
    <property type="match status" value="1"/>
</dbReference>
<dbReference type="GO" id="GO:0005524">
    <property type="term" value="F:ATP binding"/>
    <property type="evidence" value="ECO:0007669"/>
    <property type="project" value="UniProtKB-KW"/>
</dbReference>
<dbReference type="SMART" id="SM00490">
    <property type="entry name" value="HELICc"/>
    <property type="match status" value="1"/>
</dbReference>
<organism evidence="17">
    <name type="scientific">Arcella intermedia</name>
    <dbReference type="NCBI Taxonomy" id="1963864"/>
    <lineage>
        <taxon>Eukaryota</taxon>
        <taxon>Amoebozoa</taxon>
        <taxon>Tubulinea</taxon>
        <taxon>Elardia</taxon>
        <taxon>Arcellinida</taxon>
        <taxon>Sphaerothecina</taxon>
        <taxon>Arcellidae</taxon>
        <taxon>Arcella</taxon>
    </lineage>
</organism>
<reference evidence="17" key="1">
    <citation type="journal article" date="2020" name="J. Eukaryot. Microbiol.">
        <title>De novo Sequencing, Assembly and Annotation of the Transcriptome for the Free-Living Testate Amoeba Arcella intermedia.</title>
        <authorList>
            <person name="Ribeiro G.M."/>
            <person name="Porfirio-Sousa A.L."/>
            <person name="Maurer-Alcala X.X."/>
            <person name="Katz L.A."/>
            <person name="Lahr D.J.G."/>
        </authorList>
    </citation>
    <scope>NUCLEOTIDE SEQUENCE</scope>
</reference>
<comment type="catalytic activity">
    <reaction evidence="12">
        <text>Couples ATP hydrolysis with the unwinding of duplex DNA by translocating in the 3'-5' direction.</text>
        <dbReference type="EC" id="5.6.2.4"/>
    </reaction>
</comment>
<sequence>MVLHKNHYFIESPHKDIIETFLLDPQTLACINRGPKVIENAPPGALHEGQGEMEVGDAGEDSLGSVLITEREETVCLPENLQLDLDLSKEPAPRVAKGASEGVEIVYSVEVASEKVEEARKRAIELDYPLLEEYDFRKDTSNTINIELKPTTSLRDYQEKCLCKIFGNGRARSGIVALPCGAGKTLVGITAAATIKKPVFVLCTSSVAVEQWRHQFKLWTTIEDKEISKFTSSKEKRWACVTSSIVISTYSMLSYSGKRAVDSETILQRIKEREWGLLILDEVQVVPAKTFRTVLHHIHAHTKIGLSATLVREDAMISDLHFLIGPKVYEADWLQLAKAGHLAKVQCAEVWCPMTPEFYSEYSASGTSAAKKRLLYMLNPNKFRICESLVRYHEARGDKILVFSDNIYALVSYAEKMGKPYIAGSTKDSERMRIFSSFKYDVNTKTIFISKVGDNSIDLPEANVILQISSHYGSRRQEAQRLGRVLRPKSGNILREVDQFDAFFYSLVSQDTLEMQYSTRRQQFLIDQGYAFKMITDIAFDPNSFFTKDEEKNLLHNILTADDQTGEIEVVSELDISAQWALNGTTSFSRAEGTLSALSGADGLTYTQFTID</sequence>
<dbReference type="InterPro" id="IPR006935">
    <property type="entry name" value="Helicase/UvrB_N"/>
</dbReference>
<evidence type="ECO:0000256" key="13">
    <source>
        <dbReference type="ARBA" id="ARBA00034808"/>
    </source>
</evidence>
<dbReference type="NCBIfam" id="TIGR00603">
    <property type="entry name" value="rad25"/>
    <property type="match status" value="1"/>
</dbReference>
<evidence type="ECO:0000256" key="5">
    <source>
        <dbReference type="ARBA" id="ARBA00022801"/>
    </source>
</evidence>
<keyword evidence="11" id="KW-0539">Nucleus</keyword>
<dbReference type="PRINTS" id="PR00851">
    <property type="entry name" value="XRODRMPGMNTB"/>
</dbReference>
<dbReference type="EC" id="5.6.2.4" evidence="13"/>
<accession>A0A6B2KZP5</accession>
<dbReference type="GO" id="GO:0097550">
    <property type="term" value="C:transcription preinitiation complex"/>
    <property type="evidence" value="ECO:0007669"/>
    <property type="project" value="TreeGrafter"/>
</dbReference>
<dbReference type="GO" id="GO:0006289">
    <property type="term" value="P:nucleotide-excision repair"/>
    <property type="evidence" value="ECO:0007669"/>
    <property type="project" value="InterPro"/>
</dbReference>
<evidence type="ECO:0000256" key="11">
    <source>
        <dbReference type="ARBA" id="ARBA00023242"/>
    </source>
</evidence>
<dbReference type="Pfam" id="PF04851">
    <property type="entry name" value="ResIII"/>
    <property type="match status" value="1"/>
</dbReference>
<evidence type="ECO:0000256" key="3">
    <source>
        <dbReference type="ARBA" id="ARBA00022741"/>
    </source>
</evidence>